<proteinExistence type="predicted"/>
<dbReference type="Proteomes" id="UP000266673">
    <property type="component" value="Unassembled WGS sequence"/>
</dbReference>
<dbReference type="AlphaFoldDB" id="A0A397UIL9"/>
<sequence>MVMIIANPCPILATPCNRVINPKIIDDRLIIKHLDERFMVNLGIPYHDYNRYSNKECSDKELIDRLTVHSYDDRLEEKKSGRYIRDTILLDFIENDLKGVKGYMKALQIVYDQELMKDYLSNYATPIVADWPGQFYIRKAIMRRLLANNKAIPQFVMSILPMMGPLHVSLNSRKLVFDQNWFLFNDIYHLIFGESKNLGKNPQPWKINLILHIMRMAWVDIVDVVYLKFSRTCKAFEFLYLTDLLNNLIPLVLDIYAVHHWEGNWPAYEEACMRCWCDLFLRFDRRNYKHAPLMFFSDVFYWMAINYPMYNMLTNNLESLSNCPVEIVHSVIRRRTAKYSTAQQLQKEAHCIFQNREDSEFQQHFVTSKKYPYTPKQLNTLSRKCATKLLDMFAKIYQAHHGYPSIIQTSSNGINTYKLPSLDYEIMDRHLPRGFVMNWKPNATILCDYVYCYNSSSIDGIVLTCGHGYHNHCLQRCQFKCLICLGYLQGEVKKNIDALLKSLMKEEKSHQRR</sequence>
<keyword evidence="2" id="KW-1185">Reference proteome</keyword>
<accession>A0A397UIL9</accession>
<reference evidence="1 2" key="1">
    <citation type="submission" date="2018-06" db="EMBL/GenBank/DDBJ databases">
        <title>Comparative genomics reveals the genomic features of Rhizophagus irregularis, R. cerebriforme, R. diaphanum and Gigaspora rosea, and their symbiotic lifestyle signature.</title>
        <authorList>
            <person name="Morin E."/>
            <person name="San Clemente H."/>
            <person name="Chen E.C.H."/>
            <person name="De La Providencia I."/>
            <person name="Hainaut M."/>
            <person name="Kuo A."/>
            <person name="Kohler A."/>
            <person name="Murat C."/>
            <person name="Tang N."/>
            <person name="Roy S."/>
            <person name="Loubradou J."/>
            <person name="Henrissat B."/>
            <person name="Grigoriev I.V."/>
            <person name="Corradi N."/>
            <person name="Roux C."/>
            <person name="Martin F.M."/>
        </authorList>
    </citation>
    <scope>NUCLEOTIDE SEQUENCE [LARGE SCALE GENOMIC DNA]</scope>
    <source>
        <strain evidence="1 2">DAOM 194757</strain>
    </source>
</reference>
<dbReference type="STRING" id="44941.A0A397UIL9"/>
<comment type="caution">
    <text evidence="1">The sequence shown here is derived from an EMBL/GenBank/DDBJ whole genome shotgun (WGS) entry which is preliminary data.</text>
</comment>
<dbReference type="OrthoDB" id="2433237at2759"/>
<gene>
    <name evidence="1" type="ORF">C2G38_2046214</name>
</gene>
<protein>
    <submittedName>
        <fullName evidence="1">Uncharacterized protein</fullName>
    </submittedName>
</protein>
<evidence type="ECO:0000313" key="2">
    <source>
        <dbReference type="Proteomes" id="UP000266673"/>
    </source>
</evidence>
<evidence type="ECO:0000313" key="1">
    <source>
        <dbReference type="EMBL" id="RIB07183.1"/>
    </source>
</evidence>
<dbReference type="EMBL" id="QKWP01001702">
    <property type="protein sequence ID" value="RIB07183.1"/>
    <property type="molecule type" value="Genomic_DNA"/>
</dbReference>
<organism evidence="1 2">
    <name type="scientific">Gigaspora rosea</name>
    <dbReference type="NCBI Taxonomy" id="44941"/>
    <lineage>
        <taxon>Eukaryota</taxon>
        <taxon>Fungi</taxon>
        <taxon>Fungi incertae sedis</taxon>
        <taxon>Mucoromycota</taxon>
        <taxon>Glomeromycotina</taxon>
        <taxon>Glomeromycetes</taxon>
        <taxon>Diversisporales</taxon>
        <taxon>Gigasporaceae</taxon>
        <taxon>Gigaspora</taxon>
    </lineage>
</organism>
<name>A0A397UIL9_9GLOM</name>